<dbReference type="GO" id="GO:0016491">
    <property type="term" value="F:oxidoreductase activity"/>
    <property type="evidence" value="ECO:0007669"/>
    <property type="project" value="InterPro"/>
</dbReference>
<dbReference type="SUPFAM" id="SSF55469">
    <property type="entry name" value="FMN-dependent nitroreductase-like"/>
    <property type="match status" value="1"/>
</dbReference>
<dbReference type="RefSeq" id="WP_088986455.1">
    <property type="nucleotide sequence ID" value="NZ_LT607409.1"/>
</dbReference>
<evidence type="ECO:0000313" key="1">
    <source>
        <dbReference type="EMBL" id="SCE72294.1"/>
    </source>
</evidence>
<dbReference type="Proteomes" id="UP000198224">
    <property type="component" value="Chromosome I"/>
</dbReference>
<reference evidence="2" key="1">
    <citation type="submission" date="2016-06" db="EMBL/GenBank/DDBJ databases">
        <authorList>
            <person name="Varghese N."/>
            <person name="Submissions Spin"/>
        </authorList>
    </citation>
    <scope>NUCLEOTIDE SEQUENCE [LARGE SCALE GENOMIC DNA]</scope>
    <source>
        <strain evidence="2">DSM 45160</strain>
    </source>
</reference>
<evidence type="ECO:0000313" key="2">
    <source>
        <dbReference type="Proteomes" id="UP000198224"/>
    </source>
</evidence>
<keyword evidence="2" id="KW-1185">Reference proteome</keyword>
<organism evidence="1 2">
    <name type="scientific">Micromonospora chokoriensis</name>
    <dbReference type="NCBI Taxonomy" id="356851"/>
    <lineage>
        <taxon>Bacteria</taxon>
        <taxon>Bacillati</taxon>
        <taxon>Actinomycetota</taxon>
        <taxon>Actinomycetes</taxon>
        <taxon>Micromonosporales</taxon>
        <taxon>Micromonosporaceae</taxon>
        <taxon>Micromonospora</taxon>
    </lineage>
</organism>
<proteinExistence type="predicted"/>
<gene>
    <name evidence="1" type="ORF">GA0070612_0520</name>
</gene>
<evidence type="ECO:0008006" key="3">
    <source>
        <dbReference type="Google" id="ProtNLM"/>
    </source>
</evidence>
<protein>
    <recommendedName>
        <fullName evidence="3">Nitroreductase</fullName>
    </recommendedName>
</protein>
<dbReference type="InterPro" id="IPR000415">
    <property type="entry name" value="Nitroreductase-like"/>
</dbReference>
<accession>A0A1C4UKV8</accession>
<sequence length="220" mass="23292">MPLIPVDVPAEALADLVRRRAPFPRVIEGYAPDDGAAEPVTDGVPLAAVLEGRRSVREFTETPVAEATLRAVLHRATRAQRDQWPVDRHPDPGLRLLLAVRRADGPGRGLFTPTPAGDLLPLGVPDWLDDLADVYADAPVFALVCGDPAGVGREAAGGLLVRIGALGYAIWLAARTHGLECAVFGAGHYLVRREAARLRPGARHLFTVALGHPAPSTAVG</sequence>
<dbReference type="AlphaFoldDB" id="A0A1C4UKV8"/>
<dbReference type="EMBL" id="LT607409">
    <property type="protein sequence ID" value="SCE72294.1"/>
    <property type="molecule type" value="Genomic_DNA"/>
</dbReference>
<name>A0A1C4UKV8_9ACTN</name>
<dbReference type="Gene3D" id="3.40.109.10">
    <property type="entry name" value="NADH Oxidase"/>
    <property type="match status" value="1"/>
</dbReference>